<dbReference type="PANTHER" id="PTHR10353:SF122">
    <property type="entry name" value="6-PHOSPHO-BETA-GLUCOSIDASE ASCB-RELATED"/>
    <property type="match status" value="1"/>
</dbReference>
<dbReference type="GO" id="GO:0008422">
    <property type="term" value="F:beta-glucosidase activity"/>
    <property type="evidence" value="ECO:0007669"/>
    <property type="project" value="TreeGrafter"/>
</dbReference>
<reference evidence="5 6" key="1">
    <citation type="submission" date="2018-08" db="EMBL/GenBank/DDBJ databases">
        <title>A genome reference for cultivated species of the human gut microbiota.</title>
        <authorList>
            <person name="Zou Y."/>
            <person name="Xue W."/>
            <person name="Luo G."/>
        </authorList>
    </citation>
    <scope>NUCLEOTIDE SEQUENCE [LARGE SCALE GENOMIC DNA]</scope>
    <source>
        <strain evidence="5 6">AF24-29</strain>
    </source>
</reference>
<keyword evidence="3" id="KW-0326">Glycosidase</keyword>
<dbReference type="GeneID" id="83014150"/>
<comment type="caution">
    <text evidence="5">The sequence shown here is derived from an EMBL/GenBank/DDBJ whole genome shotgun (WGS) entry which is preliminary data.</text>
</comment>
<dbReference type="InterPro" id="IPR017853">
    <property type="entry name" value="GH"/>
</dbReference>
<evidence type="ECO:0000256" key="3">
    <source>
        <dbReference type="ARBA" id="ARBA00023295"/>
    </source>
</evidence>
<dbReference type="InterPro" id="IPR001360">
    <property type="entry name" value="Glyco_hydro_1"/>
</dbReference>
<dbReference type="GO" id="GO:0016052">
    <property type="term" value="P:carbohydrate catabolic process"/>
    <property type="evidence" value="ECO:0007669"/>
    <property type="project" value="TreeGrafter"/>
</dbReference>
<evidence type="ECO:0000256" key="2">
    <source>
        <dbReference type="ARBA" id="ARBA00022801"/>
    </source>
</evidence>
<dbReference type="SUPFAM" id="SSF51445">
    <property type="entry name" value="(Trans)glycosidases"/>
    <property type="match status" value="1"/>
</dbReference>
<protein>
    <submittedName>
        <fullName evidence="5">Glycoside hydrolase family 1 protein</fullName>
    </submittedName>
</protein>
<sequence length="489" mass="56465">MGKFPAGFLWGGAVAANQCEGAWNVDGKGVSVADVARFKPDVDKKDYVAQWHTSPADIEAALKTENEVYYPKRHGIDFYHHYKEDIALFQEMGFKTFRMSIAWTRIFPNGIEEQPNEKGLQFYEDVFKELRKAHIEPLVTLSHYEMPLYFVTHGEGWASREVVDHFVRYAEVCFNRYKDLVKYWLTFNEIDSVFRHPFTTVGIVEENYPSKLKAEEAIYKALHHQLVASALATKLARQINPQFQIGCMVTKTMTYPETCNPKDIYLAQKDNRMNSLYTDVQVRGEYPRWIKKEWSDKGFEIPMAAGDEEILKLHTVDFISFSYYMSMVQSVHADQREKVGGNLATGVKNPYLPTSEWGWQIDPEGLKISLIDLYDRYQKPLWIVENGLGYNDQVNPDGTIDDDYRIEYFQSHFEQIAEAIADGVEVMGYTSWACIDLVSASTSQMSKRYGFIYVDLDDYNQGSGARRKKKSFDWYKQVIATNGEDLSHE</sequence>
<dbReference type="GO" id="GO:0005829">
    <property type="term" value="C:cytosol"/>
    <property type="evidence" value="ECO:0007669"/>
    <property type="project" value="TreeGrafter"/>
</dbReference>
<dbReference type="RefSeq" id="WP_117892927.1">
    <property type="nucleotide sequence ID" value="NZ_CABJCV010000001.1"/>
</dbReference>
<dbReference type="AlphaFoldDB" id="A0A412G6Y3"/>
<dbReference type="InterPro" id="IPR033132">
    <property type="entry name" value="GH_1_N_CS"/>
</dbReference>
<comment type="similarity">
    <text evidence="1 4">Belongs to the glycosyl hydrolase 1 family.</text>
</comment>
<dbReference type="EMBL" id="QRUP01000001">
    <property type="protein sequence ID" value="RGR77060.1"/>
    <property type="molecule type" value="Genomic_DNA"/>
</dbReference>
<dbReference type="FunFam" id="3.20.20.80:FF:000004">
    <property type="entry name" value="Beta-glucosidase 6-phospho-beta-glucosidase"/>
    <property type="match status" value="1"/>
</dbReference>
<keyword evidence="2 5" id="KW-0378">Hydrolase</keyword>
<dbReference type="PANTHER" id="PTHR10353">
    <property type="entry name" value="GLYCOSYL HYDROLASE"/>
    <property type="match status" value="1"/>
</dbReference>
<dbReference type="Pfam" id="PF00232">
    <property type="entry name" value="Glyco_hydro_1"/>
    <property type="match status" value="1"/>
</dbReference>
<dbReference type="PROSITE" id="PS00653">
    <property type="entry name" value="GLYCOSYL_HYDROL_F1_2"/>
    <property type="match status" value="1"/>
</dbReference>
<dbReference type="Proteomes" id="UP000284178">
    <property type="component" value="Unassembled WGS sequence"/>
</dbReference>
<gene>
    <name evidence="5" type="ORF">DWY25_01845</name>
</gene>
<name>A0A412G6Y3_9FIRM</name>
<organism evidence="5 6">
    <name type="scientific">Holdemania filiformis</name>
    <dbReference type="NCBI Taxonomy" id="61171"/>
    <lineage>
        <taxon>Bacteria</taxon>
        <taxon>Bacillati</taxon>
        <taxon>Bacillota</taxon>
        <taxon>Erysipelotrichia</taxon>
        <taxon>Erysipelotrichales</taxon>
        <taxon>Erysipelotrichaceae</taxon>
        <taxon>Holdemania</taxon>
    </lineage>
</organism>
<dbReference type="PRINTS" id="PR00131">
    <property type="entry name" value="GLHYDRLASE1"/>
</dbReference>
<evidence type="ECO:0000313" key="5">
    <source>
        <dbReference type="EMBL" id="RGR77060.1"/>
    </source>
</evidence>
<evidence type="ECO:0000313" key="6">
    <source>
        <dbReference type="Proteomes" id="UP000284178"/>
    </source>
</evidence>
<accession>A0A412G6Y3</accession>
<proteinExistence type="inferred from homology"/>
<dbReference type="Gene3D" id="3.20.20.80">
    <property type="entry name" value="Glycosidases"/>
    <property type="match status" value="1"/>
</dbReference>
<evidence type="ECO:0000256" key="4">
    <source>
        <dbReference type="RuleBase" id="RU003690"/>
    </source>
</evidence>
<keyword evidence="6" id="KW-1185">Reference proteome</keyword>
<evidence type="ECO:0000256" key="1">
    <source>
        <dbReference type="ARBA" id="ARBA00010838"/>
    </source>
</evidence>